<evidence type="ECO:0000256" key="4">
    <source>
        <dbReference type="ARBA" id="ARBA00022729"/>
    </source>
</evidence>
<evidence type="ECO:0000256" key="13">
    <source>
        <dbReference type="SAM" id="Coils"/>
    </source>
</evidence>
<dbReference type="PANTHER" id="PTHR10574:SF268">
    <property type="entry name" value="LAMININ SUBUNIT BETA-3"/>
    <property type="match status" value="1"/>
</dbReference>
<gene>
    <name evidence="17" type="primary">LAMB3</name>
    <name evidence="17" type="ORF">N1851_024160</name>
</gene>
<dbReference type="GO" id="GO:0009887">
    <property type="term" value="P:animal organ morphogenesis"/>
    <property type="evidence" value="ECO:0007669"/>
    <property type="project" value="TreeGrafter"/>
</dbReference>
<feature type="disulfide bond" evidence="12">
    <location>
        <begin position="651"/>
        <end position="660"/>
    </location>
</feature>
<keyword evidence="8 13" id="KW-0175">Coiled coil</keyword>
<evidence type="ECO:0000256" key="14">
    <source>
        <dbReference type="SAM" id="MobiDB-lite"/>
    </source>
</evidence>
<evidence type="ECO:0000256" key="2">
    <source>
        <dbReference type="ARBA" id="ARBA00022525"/>
    </source>
</evidence>
<dbReference type="SMART" id="SM00136">
    <property type="entry name" value="LamNT"/>
    <property type="match status" value="1"/>
</dbReference>
<dbReference type="CDD" id="cd00055">
    <property type="entry name" value="EGF_Lam"/>
    <property type="match status" value="6"/>
</dbReference>
<feature type="disulfide bond" evidence="12">
    <location>
        <begin position="632"/>
        <end position="649"/>
    </location>
</feature>
<dbReference type="Pfam" id="PF24973">
    <property type="entry name" value="EGF_LMN_ATRN"/>
    <property type="match status" value="1"/>
</dbReference>
<proteinExistence type="predicted"/>
<dbReference type="PROSITE" id="PS50027">
    <property type="entry name" value="EGF_LAM_2"/>
    <property type="match status" value="4"/>
</dbReference>
<evidence type="ECO:0000256" key="9">
    <source>
        <dbReference type="ARBA" id="ARBA00023157"/>
    </source>
</evidence>
<feature type="coiled-coil region" evidence="13">
    <location>
        <begin position="1090"/>
        <end position="1117"/>
    </location>
</feature>
<evidence type="ECO:0000259" key="16">
    <source>
        <dbReference type="PROSITE" id="PS51117"/>
    </source>
</evidence>
<dbReference type="Pfam" id="PF00055">
    <property type="entry name" value="Laminin_N"/>
    <property type="match status" value="1"/>
</dbReference>
<dbReference type="InterPro" id="IPR002049">
    <property type="entry name" value="LE_dom"/>
</dbReference>
<dbReference type="PROSITE" id="PS51117">
    <property type="entry name" value="LAMININ_NTER"/>
    <property type="match status" value="1"/>
</dbReference>
<dbReference type="SMART" id="SM00180">
    <property type="entry name" value="EGF_Lam"/>
    <property type="match status" value="6"/>
</dbReference>
<evidence type="ECO:0000256" key="10">
    <source>
        <dbReference type="ARBA" id="ARBA00023180"/>
    </source>
</evidence>
<organism evidence="17 18">
    <name type="scientific">Merluccius polli</name>
    <name type="common">Benguela hake</name>
    <name type="synonym">Merluccius cadenati</name>
    <dbReference type="NCBI Taxonomy" id="89951"/>
    <lineage>
        <taxon>Eukaryota</taxon>
        <taxon>Metazoa</taxon>
        <taxon>Chordata</taxon>
        <taxon>Craniata</taxon>
        <taxon>Vertebrata</taxon>
        <taxon>Euteleostomi</taxon>
        <taxon>Actinopterygii</taxon>
        <taxon>Neopterygii</taxon>
        <taxon>Teleostei</taxon>
        <taxon>Neoteleostei</taxon>
        <taxon>Acanthomorphata</taxon>
        <taxon>Zeiogadaria</taxon>
        <taxon>Gadariae</taxon>
        <taxon>Gadiformes</taxon>
        <taxon>Gadoidei</taxon>
        <taxon>Merlucciidae</taxon>
        <taxon>Merluccius</taxon>
    </lineage>
</organism>
<comment type="caution">
    <text evidence="17">The sequence shown here is derived from an EMBL/GenBank/DDBJ whole genome shotgun (WGS) entry which is preliminary data.</text>
</comment>
<accession>A0AA47NW65</accession>
<evidence type="ECO:0000256" key="12">
    <source>
        <dbReference type="PROSITE-ProRule" id="PRU00460"/>
    </source>
</evidence>
<feature type="domain" description="Laminin EGF-like" evidence="15">
    <location>
        <begin position="630"/>
        <end position="676"/>
    </location>
</feature>
<evidence type="ECO:0000256" key="11">
    <source>
        <dbReference type="ARBA" id="ARBA00023292"/>
    </source>
</evidence>
<dbReference type="Gene3D" id="2.60.120.260">
    <property type="entry name" value="Galactose-binding domain-like"/>
    <property type="match status" value="1"/>
</dbReference>
<evidence type="ECO:0000313" key="17">
    <source>
        <dbReference type="EMBL" id="KAK0139233.1"/>
    </source>
</evidence>
<feature type="disulfide bond" evidence="12">
    <location>
        <begin position="554"/>
        <end position="563"/>
    </location>
</feature>
<dbReference type="Gene3D" id="2.170.300.10">
    <property type="entry name" value="Tie2 ligand-binding domain superfamily"/>
    <property type="match status" value="1"/>
</dbReference>
<feature type="disulfide bond" evidence="12">
    <location>
        <begin position="533"/>
        <end position="545"/>
    </location>
</feature>
<keyword evidence="7" id="KW-0130">Cell adhesion</keyword>
<dbReference type="GO" id="GO:0034446">
    <property type="term" value="P:substrate adhesion-dependent cell spreading"/>
    <property type="evidence" value="ECO:0007669"/>
    <property type="project" value="TreeGrafter"/>
</dbReference>
<comment type="subcellular location">
    <subcellularLocation>
        <location evidence="1">Secreted</location>
        <location evidence="1">Extracellular space</location>
        <location evidence="1">Extracellular matrix</location>
        <location evidence="1">Basement membrane</location>
    </subcellularLocation>
</comment>
<protein>
    <submittedName>
        <fullName evidence="17">Laminin subunit beta-3</fullName>
    </submittedName>
</protein>
<feature type="disulfide bond" evidence="12">
    <location>
        <begin position="448"/>
        <end position="457"/>
    </location>
</feature>
<keyword evidence="2" id="KW-0964">Secreted</keyword>
<dbReference type="SUPFAM" id="SSF58104">
    <property type="entry name" value="Methyl-accepting chemotaxis protein (MCP) signaling domain"/>
    <property type="match status" value="1"/>
</dbReference>
<keyword evidence="3" id="KW-0272">Extracellular matrix</keyword>
<dbReference type="Gene3D" id="2.10.25.10">
    <property type="entry name" value="Laminin"/>
    <property type="match status" value="4"/>
</dbReference>
<dbReference type="GO" id="GO:0016477">
    <property type="term" value="P:cell migration"/>
    <property type="evidence" value="ECO:0007669"/>
    <property type="project" value="TreeGrafter"/>
</dbReference>
<dbReference type="Pfam" id="PF00053">
    <property type="entry name" value="EGF_laminin"/>
    <property type="match status" value="5"/>
</dbReference>
<feature type="disulfide bond" evidence="12">
    <location>
        <begin position="535"/>
        <end position="552"/>
    </location>
</feature>
<feature type="coiled-coil region" evidence="13">
    <location>
        <begin position="1153"/>
        <end position="1180"/>
    </location>
</feature>
<keyword evidence="9 12" id="KW-1015">Disulfide bond</keyword>
<keyword evidence="5" id="KW-0677">Repeat</keyword>
<feature type="disulfide bond" evidence="12">
    <location>
        <begin position="630"/>
        <end position="642"/>
    </location>
</feature>
<dbReference type="Proteomes" id="UP001174136">
    <property type="component" value="Unassembled WGS sequence"/>
</dbReference>
<dbReference type="SUPFAM" id="SSF57196">
    <property type="entry name" value="EGF/Laminin"/>
    <property type="match status" value="5"/>
</dbReference>
<evidence type="ECO:0000256" key="8">
    <source>
        <dbReference type="ARBA" id="ARBA00023054"/>
    </source>
</evidence>
<keyword evidence="4" id="KW-0732">Signal</keyword>
<dbReference type="GO" id="GO:0007411">
    <property type="term" value="P:axon guidance"/>
    <property type="evidence" value="ECO:0007669"/>
    <property type="project" value="TreeGrafter"/>
</dbReference>
<reference evidence="17" key="1">
    <citation type="journal article" date="2023" name="Front. Mar. Sci.">
        <title>A new Merluccius polli reference genome to investigate the effects of global change in West African waters.</title>
        <authorList>
            <person name="Mateo J.L."/>
            <person name="Blanco-Fernandez C."/>
            <person name="Garcia-Vazquez E."/>
            <person name="Machado-Schiaffino G."/>
        </authorList>
    </citation>
    <scope>NUCLEOTIDE SEQUENCE</scope>
    <source>
        <strain evidence="17">C29</strain>
        <tissue evidence="17">Fin</tissue>
    </source>
</reference>
<dbReference type="InterPro" id="IPR050440">
    <property type="entry name" value="Laminin/Netrin_ECM"/>
</dbReference>
<dbReference type="PRINTS" id="PR00011">
    <property type="entry name" value="EGFLAMININ"/>
</dbReference>
<evidence type="ECO:0000256" key="3">
    <source>
        <dbReference type="ARBA" id="ARBA00022530"/>
    </source>
</evidence>
<dbReference type="PROSITE" id="PS01248">
    <property type="entry name" value="EGF_LAM_1"/>
    <property type="match status" value="2"/>
</dbReference>
<evidence type="ECO:0000256" key="6">
    <source>
        <dbReference type="ARBA" id="ARBA00022869"/>
    </source>
</evidence>
<dbReference type="Gene3D" id="1.20.58.60">
    <property type="match status" value="1"/>
</dbReference>
<sequence length="1270" mass="137235">MLCSGHGRPATSVLLGSSHRSMAISASWTRPPQKGWQTVSTRPITVPITASREPTRYTFSTPRPDLWLSISRTKGISSCIVSMVAVSPAEHKGVVAEQKEFIIGLKKMKWLLLVIAALAVGSSAQSDCSRGACYPPTGDLLLGRAHRLHASSTCGLAGSEIYCTPLQQVRMKCCPCDSRNPSSSLAHTVQDVLSTAGPDRWWQSKKEVNSVSIQLDLPKLFQLEDLILNFKGPRPNALVIEKTLDEGRSWQPVLYFAANCQASFPGVTTAMPRSMDQTYCYTLPPVGPNHYGDQMIHFSPLHQYFFVSAPEAQKIEYLSGLTGLRVRMTDLGKVPRLPGRALSRFYALKEMKVIGSCMCHGHANRCLPDTSSNSIQVGDQCECQHNTAGVNCERCADLYNDLPWRPAEESNTHTCQRCECHNHAQSCRFDQAVYEASGRQSGGVCERCMHHTTGQQCEQCAPGYQPNPRSTMDQPDACTRCVCSAEGAVDGGQCDDVSGSCRCKANVEGSRCDRCKSGFYGLNASNPQGCTECSCSPDGSSSSQCDLLTGQCSCHSHFHGLTCDRCFTGHWKPVWASGCESCGCDPTNSLSDSCDQWTGQCKCRAGFGGRTCTECPDNTYGDPLIGCQSCGCSVEGIIPGGCDKKTGVCVCRLGVTGPRCDMCSRGHCDSFPTCETCPLCYFDLESQIGNLSLSLADLSRRGPSSPAGTGQPTALEPRIKALEAKLKQIRSTVPLPPSSSQQMNKAFSELNRLRDQMEQLDGSISPLIQVPGQGLQLEALQAMLDSLVLQYNAKNSALMNSQNANYTGAFSAIKKAYDESTGAAKRVEASDNTVDRSEATREDTMDLRNQVQPGNIQDLEKLDRHLASRPDLTPTAKQVCGSTRSAPCTPQSCEAHGDLCPVGGVPPCGRGDKCVGALPLGKRAVSDATEVKDRVGSLTNKIEQAEEKLEEAKKKANQVTKSSENLSNQIKQTRDELETDLKDTRNVVKDLRDFLSAPKSNLRQVKEVSDWILNAKLPLNLAALNGKLKELKKLSAGLTDSADILKQAGPQLDTAGRLLQEAKDTRDAALGVKADVKGLLSGFDSVEDSISGLRDKLQDSMETINDLNSNLTRAGNQLTPAEMAIRELSPLTLGMQPQLDELRDLLHSGSRLALNATQEAANAKAEADTAAKDLGSLEKQLGLLQDAEANSSGGAQHAGDRIRKMQQDAGSLAKDTGDLLKSLAGKADSLRRLQGEVLHKSQKLHGLDTKLQDLLAKLRNKANYMSTCRG</sequence>
<name>A0AA47NW65_MERPO</name>
<dbReference type="FunFam" id="2.10.25.10:FF:000084">
    <property type="entry name" value="Laminin subunit alpha 3"/>
    <property type="match status" value="1"/>
</dbReference>
<dbReference type="GO" id="GO:0070831">
    <property type="term" value="P:basement membrane assembly"/>
    <property type="evidence" value="ECO:0007669"/>
    <property type="project" value="TreeGrafter"/>
</dbReference>
<evidence type="ECO:0000256" key="1">
    <source>
        <dbReference type="ARBA" id="ARBA00004302"/>
    </source>
</evidence>
<feature type="domain" description="Laminin EGF-like" evidence="15">
    <location>
        <begin position="418"/>
        <end position="480"/>
    </location>
</feature>
<keyword evidence="18" id="KW-1185">Reference proteome</keyword>
<dbReference type="GO" id="GO:0043256">
    <property type="term" value="C:laminin complex"/>
    <property type="evidence" value="ECO:0007669"/>
    <property type="project" value="TreeGrafter"/>
</dbReference>
<keyword evidence="6" id="KW-0084">Basement membrane</keyword>
<evidence type="ECO:0000256" key="7">
    <source>
        <dbReference type="ARBA" id="ARBA00022889"/>
    </source>
</evidence>
<dbReference type="FunFam" id="2.10.25.10:FF:000082">
    <property type="entry name" value="Laminin subunit alpha 1"/>
    <property type="match status" value="1"/>
</dbReference>
<feature type="domain" description="Laminin EGF-like" evidence="15">
    <location>
        <begin position="533"/>
        <end position="586"/>
    </location>
</feature>
<comment type="caution">
    <text evidence="12">Lacks conserved residue(s) required for the propagation of feature annotation.</text>
</comment>
<keyword evidence="10" id="KW-0325">Glycoprotein</keyword>
<evidence type="ECO:0000313" key="18">
    <source>
        <dbReference type="Proteomes" id="UP001174136"/>
    </source>
</evidence>
<dbReference type="AlphaFoldDB" id="A0AA47NW65"/>
<dbReference type="InterPro" id="IPR056863">
    <property type="entry name" value="LMN_ATRN_NET-like_EGF"/>
</dbReference>
<feature type="disulfide bond" evidence="12">
    <location>
        <begin position="503"/>
        <end position="512"/>
    </location>
</feature>
<dbReference type="PANTHER" id="PTHR10574">
    <property type="entry name" value="NETRIN/LAMININ-RELATED"/>
    <property type="match status" value="1"/>
</dbReference>
<evidence type="ECO:0000259" key="15">
    <source>
        <dbReference type="PROSITE" id="PS50027"/>
    </source>
</evidence>
<keyword evidence="11 12" id="KW-0424">Laminin EGF-like domain</keyword>
<evidence type="ECO:0000256" key="5">
    <source>
        <dbReference type="ARBA" id="ARBA00022737"/>
    </source>
</evidence>
<feature type="domain" description="Laminin EGF-like" evidence="15">
    <location>
        <begin position="481"/>
        <end position="532"/>
    </location>
</feature>
<dbReference type="GO" id="GO:0009888">
    <property type="term" value="P:tissue development"/>
    <property type="evidence" value="ECO:0007669"/>
    <property type="project" value="TreeGrafter"/>
</dbReference>
<feature type="coiled-coil region" evidence="13">
    <location>
        <begin position="928"/>
        <end position="987"/>
    </location>
</feature>
<feature type="region of interest" description="Disordered" evidence="14">
    <location>
        <begin position="1189"/>
        <end position="1210"/>
    </location>
</feature>
<feature type="domain" description="Laminin N-terminal" evidence="16">
    <location>
        <begin position="129"/>
        <end position="356"/>
    </location>
</feature>
<dbReference type="EMBL" id="JAOPHQ010004549">
    <property type="protein sequence ID" value="KAK0139233.1"/>
    <property type="molecule type" value="Genomic_DNA"/>
</dbReference>
<dbReference type="InterPro" id="IPR008211">
    <property type="entry name" value="Laminin_N"/>
</dbReference>
<dbReference type="FunFam" id="2.60.120.260:FF:000073">
    <property type="entry name" value="Laminin subunit beta 3"/>
    <property type="match status" value="1"/>
</dbReference>